<evidence type="ECO:0000313" key="2">
    <source>
        <dbReference type="EMBL" id="KAJ4956826.1"/>
    </source>
</evidence>
<keyword evidence="3" id="KW-1185">Reference proteome</keyword>
<dbReference type="OrthoDB" id="1026046at2759"/>
<dbReference type="PANTHER" id="PTHR31374">
    <property type="entry name" value="AUXIN-INDUCED PROTEIN-LIKE-RELATED"/>
    <property type="match status" value="1"/>
</dbReference>
<evidence type="ECO:0008006" key="4">
    <source>
        <dbReference type="Google" id="ProtNLM"/>
    </source>
</evidence>
<name>A0A9Q0GZ24_9MAGN</name>
<accession>A0A9Q0GZ24</accession>
<comment type="similarity">
    <text evidence="1">Belongs to the ARG7 family.</text>
</comment>
<protein>
    <recommendedName>
        <fullName evidence="4">Small auxin up regulated protein</fullName>
    </recommendedName>
</protein>
<evidence type="ECO:0000313" key="3">
    <source>
        <dbReference type="Proteomes" id="UP001141806"/>
    </source>
</evidence>
<sequence length="171" mass="19316">MRKTRGFKLGRKLVKVFQWGLRRKRNPDGYNLLQRSSSPNIKNSKSKTISKLCDWGRNLKRGAKKLCCTKSAARYSRLGLGLGQEPLEAKSVAEVPKGHLAVYVGEKDGCSHRVLVPIIYFNHPLFAELLREAEEEYGFHHPGGITIPCRISDFESVQTKIAAGQSMKYRL</sequence>
<gene>
    <name evidence="2" type="ORF">NE237_013609</name>
</gene>
<reference evidence="2" key="1">
    <citation type="journal article" date="2023" name="Plant J.">
        <title>The genome of the king protea, Protea cynaroides.</title>
        <authorList>
            <person name="Chang J."/>
            <person name="Duong T.A."/>
            <person name="Schoeman C."/>
            <person name="Ma X."/>
            <person name="Roodt D."/>
            <person name="Barker N."/>
            <person name="Li Z."/>
            <person name="Van de Peer Y."/>
            <person name="Mizrachi E."/>
        </authorList>
    </citation>
    <scope>NUCLEOTIDE SEQUENCE</scope>
    <source>
        <tissue evidence="2">Young leaves</tissue>
    </source>
</reference>
<dbReference type="InterPro" id="IPR003676">
    <property type="entry name" value="SAUR_fam"/>
</dbReference>
<dbReference type="EMBL" id="JAMYWD010000011">
    <property type="protein sequence ID" value="KAJ4956826.1"/>
    <property type="molecule type" value="Genomic_DNA"/>
</dbReference>
<dbReference type="PANTHER" id="PTHR31374:SF304">
    <property type="entry name" value="OS04G0537100 PROTEIN"/>
    <property type="match status" value="1"/>
</dbReference>
<dbReference type="AlphaFoldDB" id="A0A9Q0GZ24"/>
<organism evidence="2 3">
    <name type="scientific">Protea cynaroides</name>
    <dbReference type="NCBI Taxonomy" id="273540"/>
    <lineage>
        <taxon>Eukaryota</taxon>
        <taxon>Viridiplantae</taxon>
        <taxon>Streptophyta</taxon>
        <taxon>Embryophyta</taxon>
        <taxon>Tracheophyta</taxon>
        <taxon>Spermatophyta</taxon>
        <taxon>Magnoliopsida</taxon>
        <taxon>Proteales</taxon>
        <taxon>Proteaceae</taxon>
        <taxon>Protea</taxon>
    </lineage>
</organism>
<dbReference type="GO" id="GO:0009733">
    <property type="term" value="P:response to auxin"/>
    <property type="evidence" value="ECO:0007669"/>
    <property type="project" value="InterPro"/>
</dbReference>
<dbReference type="Pfam" id="PF02519">
    <property type="entry name" value="Auxin_inducible"/>
    <property type="match status" value="1"/>
</dbReference>
<proteinExistence type="inferred from homology"/>
<comment type="caution">
    <text evidence="2">The sequence shown here is derived from an EMBL/GenBank/DDBJ whole genome shotgun (WGS) entry which is preliminary data.</text>
</comment>
<dbReference type="Proteomes" id="UP001141806">
    <property type="component" value="Unassembled WGS sequence"/>
</dbReference>
<evidence type="ECO:0000256" key="1">
    <source>
        <dbReference type="ARBA" id="ARBA00006974"/>
    </source>
</evidence>